<dbReference type="STRING" id="1817813.A2008_11225"/>
<dbReference type="PROSITE" id="PS50293">
    <property type="entry name" value="TPR_REGION"/>
    <property type="match status" value="1"/>
</dbReference>
<dbReference type="InterPro" id="IPR011990">
    <property type="entry name" value="TPR-like_helical_dom_sf"/>
</dbReference>
<sequence length="196" mass="21335">MTGKISRIVAALTGAGPALAAEDADSQLAALYNEGLSHIKASNFKLALVCFNKLLKIDPKHSKARAMREKIIEKIETKEDVSEVRASEEDIETWYNEGNAMLELGMFAEAIESFDHALAGEPENAVILYRKGAALNKLGRYEDAISCLSMALAVNPSFSDAWHAMSANYARLNKTDEALRCLDKVVEIDPGHVPAA</sequence>
<dbReference type="InterPro" id="IPR051685">
    <property type="entry name" value="Ycf3/AcsC/BcsC/TPR_MFPF"/>
</dbReference>
<dbReference type="PANTHER" id="PTHR44943:SF8">
    <property type="entry name" value="TPR REPEAT-CONTAINING PROTEIN MJ0263"/>
    <property type="match status" value="1"/>
</dbReference>
<evidence type="ECO:0000256" key="4">
    <source>
        <dbReference type="SAM" id="SignalP"/>
    </source>
</evidence>
<feature type="repeat" description="TPR" evidence="3">
    <location>
        <begin position="159"/>
        <end position="192"/>
    </location>
</feature>
<dbReference type="PROSITE" id="PS50005">
    <property type="entry name" value="TPR"/>
    <property type="match status" value="4"/>
</dbReference>
<keyword evidence="1" id="KW-0677">Repeat</keyword>
<dbReference type="InterPro" id="IPR019734">
    <property type="entry name" value="TPR_rpt"/>
</dbReference>
<dbReference type="PANTHER" id="PTHR44943">
    <property type="entry name" value="CELLULOSE SYNTHASE OPERON PROTEIN C"/>
    <property type="match status" value="1"/>
</dbReference>
<evidence type="ECO:0000256" key="3">
    <source>
        <dbReference type="PROSITE-ProRule" id="PRU00339"/>
    </source>
</evidence>
<dbReference type="SMART" id="SM00028">
    <property type="entry name" value="TPR"/>
    <property type="match status" value="4"/>
</dbReference>
<dbReference type="InterPro" id="IPR013105">
    <property type="entry name" value="TPR_2"/>
</dbReference>
<feature type="repeat" description="TPR" evidence="3">
    <location>
        <begin position="28"/>
        <end position="61"/>
    </location>
</feature>
<keyword evidence="2 3" id="KW-0802">TPR repeat</keyword>
<dbReference type="AlphaFoldDB" id="A0A1F7X326"/>
<evidence type="ECO:0000313" key="6">
    <source>
        <dbReference type="Proteomes" id="UP000178735"/>
    </source>
</evidence>
<dbReference type="Pfam" id="PF07719">
    <property type="entry name" value="TPR_2"/>
    <property type="match status" value="1"/>
</dbReference>
<dbReference type="Gene3D" id="1.25.40.10">
    <property type="entry name" value="Tetratricopeptide repeat domain"/>
    <property type="match status" value="2"/>
</dbReference>
<evidence type="ECO:0000313" key="5">
    <source>
        <dbReference type="EMBL" id="OGM08715.1"/>
    </source>
</evidence>
<keyword evidence="4" id="KW-0732">Signal</keyword>
<accession>A0A1F7X326</accession>
<dbReference type="Proteomes" id="UP000178735">
    <property type="component" value="Unassembled WGS sequence"/>
</dbReference>
<organism evidence="5 6">
    <name type="scientific">Candidatus Wallbacteria bacterium GWC2_49_35</name>
    <dbReference type="NCBI Taxonomy" id="1817813"/>
    <lineage>
        <taxon>Bacteria</taxon>
        <taxon>Candidatus Walliibacteriota</taxon>
    </lineage>
</organism>
<evidence type="ECO:0000256" key="2">
    <source>
        <dbReference type="ARBA" id="ARBA00022803"/>
    </source>
</evidence>
<feature type="repeat" description="TPR" evidence="3">
    <location>
        <begin position="125"/>
        <end position="158"/>
    </location>
</feature>
<name>A0A1F7X326_9BACT</name>
<feature type="chain" id="PRO_5009533694" description="Tetratricopeptide repeat protein" evidence="4">
    <location>
        <begin position="21"/>
        <end position="196"/>
    </location>
</feature>
<evidence type="ECO:0008006" key="7">
    <source>
        <dbReference type="Google" id="ProtNLM"/>
    </source>
</evidence>
<evidence type="ECO:0000256" key="1">
    <source>
        <dbReference type="ARBA" id="ARBA00022737"/>
    </source>
</evidence>
<reference evidence="5 6" key="1">
    <citation type="journal article" date="2016" name="Nat. Commun.">
        <title>Thousands of microbial genomes shed light on interconnected biogeochemical processes in an aquifer system.</title>
        <authorList>
            <person name="Anantharaman K."/>
            <person name="Brown C.T."/>
            <person name="Hug L.A."/>
            <person name="Sharon I."/>
            <person name="Castelle C.J."/>
            <person name="Probst A.J."/>
            <person name="Thomas B.C."/>
            <person name="Singh A."/>
            <person name="Wilkins M.J."/>
            <person name="Karaoz U."/>
            <person name="Brodie E.L."/>
            <person name="Williams K.H."/>
            <person name="Hubbard S.S."/>
            <person name="Banfield J.F."/>
        </authorList>
    </citation>
    <scope>NUCLEOTIDE SEQUENCE [LARGE SCALE GENOMIC DNA]</scope>
</reference>
<comment type="caution">
    <text evidence="5">The sequence shown here is derived from an EMBL/GenBank/DDBJ whole genome shotgun (WGS) entry which is preliminary data.</text>
</comment>
<feature type="repeat" description="TPR" evidence="3">
    <location>
        <begin position="91"/>
        <end position="124"/>
    </location>
</feature>
<protein>
    <recommendedName>
        <fullName evidence="7">Tetratricopeptide repeat protein</fullName>
    </recommendedName>
</protein>
<dbReference type="EMBL" id="MGFH01000005">
    <property type="protein sequence ID" value="OGM08715.1"/>
    <property type="molecule type" value="Genomic_DNA"/>
</dbReference>
<proteinExistence type="predicted"/>
<feature type="signal peptide" evidence="4">
    <location>
        <begin position="1"/>
        <end position="20"/>
    </location>
</feature>
<dbReference type="Pfam" id="PF14559">
    <property type="entry name" value="TPR_19"/>
    <property type="match status" value="1"/>
</dbReference>
<dbReference type="SUPFAM" id="SSF48452">
    <property type="entry name" value="TPR-like"/>
    <property type="match status" value="1"/>
</dbReference>
<gene>
    <name evidence="5" type="ORF">A2008_11225</name>
</gene>